<feature type="domain" description="Zn(2)-C6 fungal-type" evidence="9">
    <location>
        <begin position="13"/>
        <end position="42"/>
    </location>
</feature>
<feature type="region of interest" description="Disordered" evidence="8">
    <location>
        <begin position="148"/>
        <end position="169"/>
    </location>
</feature>
<accession>A0A6G1KQG6</accession>
<dbReference type="SMART" id="SM00066">
    <property type="entry name" value="GAL4"/>
    <property type="match status" value="1"/>
</dbReference>
<keyword evidence="11" id="KW-1185">Reference proteome</keyword>
<dbReference type="GO" id="GO:0045944">
    <property type="term" value="P:positive regulation of transcription by RNA polymerase II"/>
    <property type="evidence" value="ECO:0007669"/>
    <property type="project" value="TreeGrafter"/>
</dbReference>
<dbReference type="InterPro" id="IPR001138">
    <property type="entry name" value="Zn2Cys6_DnaBD"/>
</dbReference>
<evidence type="ECO:0000256" key="1">
    <source>
        <dbReference type="ARBA" id="ARBA00004123"/>
    </source>
</evidence>
<feature type="region of interest" description="Disordered" evidence="8">
    <location>
        <begin position="70"/>
        <end position="98"/>
    </location>
</feature>
<sequence>MEGRTKVRRRVLACARCRKRKLSCDGKVPACSRCVAAGIACVGFDSSTQREAPRSIADFLEQHIANIEGPKTSPVRRPILPGATFQSPTESHESENPWPPDKCTCTDALVSQVMSDITPSFLGISQAKPILSCVVKGTQLPSNKGPVGATDLDENHPRSIINPQPSKAGLDGIDRKTASGLFHNFLDRIITQYPIYHRNDVTVAFNSIYYPASNPGQDSPRNRYIISIIMAISLSTAARTKQKVANAHAYSLVRNAMQYIPEVATNDLRGLQALLLLTQYTFLNPSIADVWLLTGLISQAVIDLGLHQELPSEARISVYQRDMRRRLFWCAWEMEVAVCCIFIRPANLPIRNIDVAFPVEVDDTAITPIGIDPEGRVSKFTSRRIWQFRQIEADIVSVLWHADPISAEYSSLEEWMQGCESSLLAWHREVYAAGAANKDPSFDSRWKEMLLYADIVYPYILVTLYRPSRRVPQPTTTHLVIAFEHAVQVAEGYWMQSNADFGNIKYVFHPCHHVFNAAVVFIQALSRCRSEIADRYSFQQVEDWMDRFSRFFSIIAERWPAATRCLEEYERLLAPCKKEFVDFLDQKAKQAPPIGDAVGGLYRYPTTQLDEAINFWTVCNPTTTADPTDTLAAYVYNVPHDWNAEFNLNFGLEAKPEL</sequence>
<dbReference type="InterPro" id="IPR036864">
    <property type="entry name" value="Zn2-C6_fun-type_DNA-bd_sf"/>
</dbReference>
<dbReference type="InterPro" id="IPR007219">
    <property type="entry name" value="XnlR_reg_dom"/>
</dbReference>
<dbReference type="Proteomes" id="UP000799428">
    <property type="component" value="Unassembled WGS sequence"/>
</dbReference>
<dbReference type="GO" id="GO:0005634">
    <property type="term" value="C:nucleus"/>
    <property type="evidence" value="ECO:0007669"/>
    <property type="project" value="UniProtKB-SubCell"/>
</dbReference>
<evidence type="ECO:0000256" key="5">
    <source>
        <dbReference type="ARBA" id="ARBA00023125"/>
    </source>
</evidence>
<dbReference type="SMART" id="SM00906">
    <property type="entry name" value="Fungal_trans"/>
    <property type="match status" value="1"/>
</dbReference>
<gene>
    <name evidence="10" type="ORF">K504DRAFT_366867</name>
</gene>
<evidence type="ECO:0000313" key="10">
    <source>
        <dbReference type="EMBL" id="KAF2714567.1"/>
    </source>
</evidence>
<dbReference type="PANTHER" id="PTHR47782">
    <property type="entry name" value="ZN(II)2CYS6 TRANSCRIPTION FACTOR (EUROFUNG)-RELATED"/>
    <property type="match status" value="1"/>
</dbReference>
<organism evidence="10 11">
    <name type="scientific">Pleomassaria siparia CBS 279.74</name>
    <dbReference type="NCBI Taxonomy" id="1314801"/>
    <lineage>
        <taxon>Eukaryota</taxon>
        <taxon>Fungi</taxon>
        <taxon>Dikarya</taxon>
        <taxon>Ascomycota</taxon>
        <taxon>Pezizomycotina</taxon>
        <taxon>Dothideomycetes</taxon>
        <taxon>Pleosporomycetidae</taxon>
        <taxon>Pleosporales</taxon>
        <taxon>Pleomassariaceae</taxon>
        <taxon>Pleomassaria</taxon>
    </lineage>
</organism>
<dbReference type="Pfam" id="PF00172">
    <property type="entry name" value="Zn_clus"/>
    <property type="match status" value="1"/>
</dbReference>
<dbReference type="CDD" id="cd12148">
    <property type="entry name" value="fungal_TF_MHR"/>
    <property type="match status" value="1"/>
</dbReference>
<dbReference type="OrthoDB" id="2123952at2759"/>
<evidence type="ECO:0000256" key="4">
    <source>
        <dbReference type="ARBA" id="ARBA00023015"/>
    </source>
</evidence>
<dbReference type="GO" id="GO:0006351">
    <property type="term" value="P:DNA-templated transcription"/>
    <property type="evidence" value="ECO:0007669"/>
    <property type="project" value="InterPro"/>
</dbReference>
<keyword evidence="3" id="KW-0862">Zinc</keyword>
<keyword evidence="2" id="KW-0479">Metal-binding</keyword>
<evidence type="ECO:0000256" key="2">
    <source>
        <dbReference type="ARBA" id="ARBA00022723"/>
    </source>
</evidence>
<dbReference type="GO" id="GO:0008270">
    <property type="term" value="F:zinc ion binding"/>
    <property type="evidence" value="ECO:0007669"/>
    <property type="project" value="InterPro"/>
</dbReference>
<proteinExistence type="predicted"/>
<keyword evidence="6" id="KW-0804">Transcription</keyword>
<evidence type="ECO:0000259" key="9">
    <source>
        <dbReference type="PROSITE" id="PS50048"/>
    </source>
</evidence>
<dbReference type="EMBL" id="MU005764">
    <property type="protein sequence ID" value="KAF2714567.1"/>
    <property type="molecule type" value="Genomic_DNA"/>
</dbReference>
<reference evidence="10" key="1">
    <citation type="journal article" date="2020" name="Stud. Mycol.">
        <title>101 Dothideomycetes genomes: a test case for predicting lifestyles and emergence of pathogens.</title>
        <authorList>
            <person name="Haridas S."/>
            <person name="Albert R."/>
            <person name="Binder M."/>
            <person name="Bloem J."/>
            <person name="Labutti K."/>
            <person name="Salamov A."/>
            <person name="Andreopoulos B."/>
            <person name="Baker S."/>
            <person name="Barry K."/>
            <person name="Bills G."/>
            <person name="Bluhm B."/>
            <person name="Cannon C."/>
            <person name="Castanera R."/>
            <person name="Culley D."/>
            <person name="Daum C."/>
            <person name="Ezra D."/>
            <person name="Gonzalez J."/>
            <person name="Henrissat B."/>
            <person name="Kuo A."/>
            <person name="Liang C."/>
            <person name="Lipzen A."/>
            <person name="Lutzoni F."/>
            <person name="Magnuson J."/>
            <person name="Mondo S."/>
            <person name="Nolan M."/>
            <person name="Ohm R."/>
            <person name="Pangilinan J."/>
            <person name="Park H.-J."/>
            <person name="Ramirez L."/>
            <person name="Alfaro M."/>
            <person name="Sun H."/>
            <person name="Tritt A."/>
            <person name="Yoshinaga Y."/>
            <person name="Zwiers L.-H."/>
            <person name="Turgeon B."/>
            <person name="Goodwin S."/>
            <person name="Spatafora J."/>
            <person name="Crous P."/>
            <person name="Grigoriev I."/>
        </authorList>
    </citation>
    <scope>NUCLEOTIDE SEQUENCE</scope>
    <source>
        <strain evidence="10">CBS 279.74</strain>
    </source>
</reference>
<dbReference type="Gene3D" id="4.10.240.10">
    <property type="entry name" value="Zn(2)-C6 fungal-type DNA-binding domain"/>
    <property type="match status" value="1"/>
</dbReference>
<evidence type="ECO:0000256" key="7">
    <source>
        <dbReference type="ARBA" id="ARBA00023242"/>
    </source>
</evidence>
<dbReference type="GO" id="GO:0043565">
    <property type="term" value="F:sequence-specific DNA binding"/>
    <property type="evidence" value="ECO:0007669"/>
    <property type="project" value="TreeGrafter"/>
</dbReference>
<name>A0A6G1KQG6_9PLEO</name>
<evidence type="ECO:0000256" key="3">
    <source>
        <dbReference type="ARBA" id="ARBA00022833"/>
    </source>
</evidence>
<dbReference type="GO" id="GO:0000981">
    <property type="term" value="F:DNA-binding transcription factor activity, RNA polymerase II-specific"/>
    <property type="evidence" value="ECO:0007669"/>
    <property type="project" value="InterPro"/>
</dbReference>
<dbReference type="SUPFAM" id="SSF57701">
    <property type="entry name" value="Zn2/Cys6 DNA-binding domain"/>
    <property type="match status" value="1"/>
</dbReference>
<dbReference type="InterPro" id="IPR052202">
    <property type="entry name" value="Yeast_MetPath_Reg"/>
</dbReference>
<evidence type="ECO:0000256" key="6">
    <source>
        <dbReference type="ARBA" id="ARBA00023163"/>
    </source>
</evidence>
<evidence type="ECO:0000313" key="11">
    <source>
        <dbReference type="Proteomes" id="UP000799428"/>
    </source>
</evidence>
<evidence type="ECO:0000256" key="8">
    <source>
        <dbReference type="SAM" id="MobiDB-lite"/>
    </source>
</evidence>
<keyword evidence="7" id="KW-0539">Nucleus</keyword>
<keyword evidence="4" id="KW-0805">Transcription regulation</keyword>
<dbReference type="CDD" id="cd00067">
    <property type="entry name" value="GAL4"/>
    <property type="match status" value="1"/>
</dbReference>
<dbReference type="PANTHER" id="PTHR47782:SF1">
    <property type="entry name" value="PYRIMIDINE PATHWAY REGULATORY PROTEIN 1"/>
    <property type="match status" value="1"/>
</dbReference>
<dbReference type="PROSITE" id="PS50048">
    <property type="entry name" value="ZN2_CY6_FUNGAL_2"/>
    <property type="match status" value="1"/>
</dbReference>
<dbReference type="PROSITE" id="PS00463">
    <property type="entry name" value="ZN2_CY6_FUNGAL_1"/>
    <property type="match status" value="1"/>
</dbReference>
<protein>
    <submittedName>
        <fullName evidence="10">GAL4-like transcription factor-like protein</fullName>
    </submittedName>
</protein>
<dbReference type="Pfam" id="PF04082">
    <property type="entry name" value="Fungal_trans"/>
    <property type="match status" value="1"/>
</dbReference>
<dbReference type="AlphaFoldDB" id="A0A6G1KQG6"/>
<comment type="subcellular location">
    <subcellularLocation>
        <location evidence="1">Nucleus</location>
    </subcellularLocation>
</comment>
<keyword evidence="5" id="KW-0238">DNA-binding</keyword>